<proteinExistence type="predicted"/>
<keyword evidence="2" id="KW-1185">Reference proteome</keyword>
<dbReference type="NCBIfam" id="NF040913">
    <property type="entry name" value="DsrE_rel_ELSE"/>
    <property type="match status" value="1"/>
</dbReference>
<gene>
    <name evidence="1" type="ORF">KO353_06480</name>
</gene>
<dbReference type="AlphaFoldDB" id="A0A975U4I4"/>
<dbReference type="RefSeq" id="WP_218286894.1">
    <property type="nucleotide sequence ID" value="NZ_CP076448.1"/>
</dbReference>
<evidence type="ECO:0000313" key="2">
    <source>
        <dbReference type="Proteomes" id="UP000694001"/>
    </source>
</evidence>
<reference evidence="1" key="1">
    <citation type="submission" date="2021-06" db="EMBL/GenBank/DDBJ databases">
        <title>Elioraea tepida, sp. nov., a moderately thermophilic aerobic anoxygenic phototrophic bacterium isolated from an alkaline siliceous hot spring mat community in Yellowstone National Park, WY, USA.</title>
        <authorList>
            <person name="Saini M.K."/>
            <person name="Yoshida S."/>
            <person name="Sebastian A."/>
            <person name="Hirose S."/>
            <person name="Hara E."/>
            <person name="Tamaki H."/>
            <person name="Soulier N.T."/>
            <person name="Albert I."/>
            <person name="Hanada S."/>
            <person name="Bryant D.A."/>
            <person name="Tank M."/>
        </authorList>
    </citation>
    <scope>NUCLEOTIDE SEQUENCE</scope>
    <source>
        <strain evidence="1">MS-P2</strain>
    </source>
</reference>
<evidence type="ECO:0008006" key="3">
    <source>
        <dbReference type="Google" id="ProtNLM"/>
    </source>
</evidence>
<dbReference type="Proteomes" id="UP000694001">
    <property type="component" value="Chromosome"/>
</dbReference>
<dbReference type="KEGG" id="elio:KO353_06480"/>
<sequence>MKVAYVFISPMAATFKLARMILPQLEAGQHGAEVVGMMFFDDNLFVLRRGDEIGERLAKLAAERNILLMMCDDCAIRRGLGEGDFHQCGRGEVKPKDCVPGVVAGCFPQLYAALAANPPDNVISL</sequence>
<name>A0A975U4I4_9PROT</name>
<organism evidence="1 2">
    <name type="scientific">Elioraea tepida</name>
    <dbReference type="NCBI Taxonomy" id="2843330"/>
    <lineage>
        <taxon>Bacteria</taxon>
        <taxon>Pseudomonadati</taxon>
        <taxon>Pseudomonadota</taxon>
        <taxon>Alphaproteobacteria</taxon>
        <taxon>Acetobacterales</taxon>
        <taxon>Elioraeaceae</taxon>
        <taxon>Elioraea</taxon>
    </lineage>
</organism>
<accession>A0A975U4I4</accession>
<protein>
    <recommendedName>
        <fullName evidence="3">Sulfur reduction protein DsrE</fullName>
    </recommendedName>
</protein>
<evidence type="ECO:0000313" key="1">
    <source>
        <dbReference type="EMBL" id="QXM25842.1"/>
    </source>
</evidence>
<dbReference type="EMBL" id="CP076448">
    <property type="protein sequence ID" value="QXM25842.1"/>
    <property type="molecule type" value="Genomic_DNA"/>
</dbReference>